<feature type="binding site" description="in other chain" evidence="7">
    <location>
        <position position="346"/>
    </location>
    <ligand>
        <name>K(+)</name>
        <dbReference type="ChEBI" id="CHEBI:29103"/>
        <note>ligand shared between two tetrameric partners</note>
    </ligand>
</feature>
<comment type="cofactor">
    <cofactor evidence="5">
        <name>a monovalent cation</name>
        <dbReference type="ChEBI" id="CHEBI:60242"/>
    </cofactor>
</comment>
<dbReference type="Proteomes" id="UP000319094">
    <property type="component" value="Unassembled WGS sequence"/>
</dbReference>
<accession>A0A542Y2A4</accession>
<evidence type="ECO:0000256" key="2">
    <source>
        <dbReference type="ARBA" id="ARBA00022737"/>
    </source>
</evidence>
<feature type="binding site" evidence="6">
    <location>
        <begin position="292"/>
        <end position="294"/>
    </location>
    <ligand>
        <name>NAD(+)</name>
        <dbReference type="ChEBI" id="CHEBI:57540"/>
    </ligand>
</feature>
<keyword evidence="2" id="KW-0677">Repeat</keyword>
<dbReference type="FunFam" id="3.20.20.70:FF:000424">
    <property type="entry name" value="Inosine-5'-monophosphate dehydrogenase 2"/>
    <property type="match status" value="1"/>
</dbReference>
<dbReference type="PANTHER" id="PTHR43170:SF5">
    <property type="entry name" value="GMP REDUCTASE"/>
    <property type="match status" value="1"/>
</dbReference>
<evidence type="ECO:0000256" key="1">
    <source>
        <dbReference type="ARBA" id="ARBA00022726"/>
    </source>
</evidence>
<evidence type="ECO:0000256" key="3">
    <source>
        <dbReference type="ARBA" id="ARBA00022857"/>
    </source>
</evidence>
<evidence type="ECO:0000256" key="4">
    <source>
        <dbReference type="ARBA" id="ARBA00023002"/>
    </source>
</evidence>
<gene>
    <name evidence="5" type="primary">guaB1</name>
    <name evidence="9" type="ORF">FB468_0194</name>
</gene>
<dbReference type="GO" id="GO:0005829">
    <property type="term" value="C:cytosol"/>
    <property type="evidence" value="ECO:0007669"/>
    <property type="project" value="TreeGrafter"/>
</dbReference>
<dbReference type="SUPFAM" id="SSF51412">
    <property type="entry name" value="Inosine monophosphate dehydrogenase (IMPDH)"/>
    <property type="match status" value="1"/>
</dbReference>
<feature type="binding site" evidence="5">
    <location>
        <begin position="292"/>
        <end position="294"/>
    </location>
    <ligand>
        <name>NADP(+)</name>
        <dbReference type="ChEBI" id="CHEBI:58349"/>
    </ligand>
</feature>
<dbReference type="GO" id="GO:0003920">
    <property type="term" value="F:GMP reductase activity"/>
    <property type="evidence" value="ECO:0007669"/>
    <property type="project" value="UniProtKB-UniRule"/>
</dbReference>
<dbReference type="InterPro" id="IPR005991">
    <property type="entry name" value="GUAB1"/>
</dbReference>
<comment type="catalytic activity">
    <reaction evidence="5">
        <text>IMP + NH4(+) + NADP(+) = GMP + NADPH + 2 H(+)</text>
        <dbReference type="Rhea" id="RHEA:17185"/>
        <dbReference type="ChEBI" id="CHEBI:15378"/>
        <dbReference type="ChEBI" id="CHEBI:28938"/>
        <dbReference type="ChEBI" id="CHEBI:57783"/>
        <dbReference type="ChEBI" id="CHEBI:58053"/>
        <dbReference type="ChEBI" id="CHEBI:58115"/>
        <dbReference type="ChEBI" id="CHEBI:58349"/>
        <dbReference type="EC" id="1.7.1.7"/>
    </reaction>
</comment>
<evidence type="ECO:0000313" key="10">
    <source>
        <dbReference type="Proteomes" id="UP000319094"/>
    </source>
</evidence>
<keyword evidence="4 5" id="KW-0560">Oxidoreductase</keyword>
<dbReference type="InterPro" id="IPR001093">
    <property type="entry name" value="IMP_DH_GMPRt"/>
</dbReference>
<dbReference type="HAMAP" id="MF_02250">
    <property type="entry name" value="GMPR_GuaB1"/>
    <property type="match status" value="1"/>
</dbReference>
<dbReference type="NCBIfam" id="NF005869">
    <property type="entry name" value="PRK07807.1"/>
    <property type="match status" value="1"/>
</dbReference>
<dbReference type="SMART" id="SM01240">
    <property type="entry name" value="IMPDH"/>
    <property type="match status" value="1"/>
</dbReference>
<keyword evidence="7" id="KW-0630">Potassium</keyword>
<feature type="active site" description="Thioimidate intermediate" evidence="5">
    <location>
        <position position="349"/>
    </location>
</feature>
<feature type="binding site" description="in other chain" evidence="7">
    <location>
        <position position="344"/>
    </location>
    <ligand>
        <name>K(+)</name>
        <dbReference type="ChEBI" id="CHEBI:29103"/>
        <note>ligand shared between two tetrameric partners</note>
    </ligand>
</feature>
<keyword evidence="6" id="KW-0520">NAD</keyword>
<dbReference type="AlphaFoldDB" id="A0A542Y2A4"/>
<comment type="function">
    <text evidence="5">Involved in the purine-salvage pathway. Catalyzes the NADPH-dependent conversion of GMP to IMP.</text>
</comment>
<dbReference type="GO" id="GO:0032264">
    <property type="term" value="P:IMP salvage"/>
    <property type="evidence" value="ECO:0007669"/>
    <property type="project" value="UniProtKB-UniRule"/>
</dbReference>
<feature type="domain" description="IMP dehydrogenase/GMP reductase" evidence="8">
    <location>
        <begin position="28"/>
        <end position="519"/>
    </location>
</feature>
<dbReference type="EMBL" id="VFON01000001">
    <property type="protein sequence ID" value="TQL42212.1"/>
    <property type="molecule type" value="Genomic_DNA"/>
</dbReference>
<dbReference type="GO" id="GO:0006166">
    <property type="term" value="P:purine ribonucleoside salvage"/>
    <property type="evidence" value="ECO:0007669"/>
    <property type="project" value="UniProtKB-KW"/>
</dbReference>
<dbReference type="CDD" id="cd00381">
    <property type="entry name" value="IMPDH"/>
    <property type="match status" value="1"/>
</dbReference>
<comment type="pathway">
    <text evidence="5">Purine metabolism; IMP biosynthesis via salvage pathway.</text>
</comment>
<dbReference type="EC" id="1.7.1.7" evidence="5"/>
<evidence type="ECO:0000256" key="6">
    <source>
        <dbReference type="PIRSR" id="PIRSR000130-3"/>
    </source>
</evidence>
<dbReference type="PANTHER" id="PTHR43170">
    <property type="entry name" value="GMP REDUCTASE"/>
    <property type="match status" value="1"/>
</dbReference>
<dbReference type="InterPro" id="IPR013785">
    <property type="entry name" value="Aldolase_TIM"/>
</dbReference>
<proteinExistence type="inferred from homology"/>
<comment type="caution">
    <text evidence="9">The sequence shown here is derived from an EMBL/GenBank/DDBJ whole genome shotgun (WGS) entry which is preliminary data.</text>
</comment>
<dbReference type="PIRSF" id="PIRSF000130">
    <property type="entry name" value="IMPDH"/>
    <property type="match status" value="1"/>
</dbReference>
<keyword evidence="1 5" id="KW-0660">Purine salvage</keyword>
<dbReference type="Pfam" id="PF00478">
    <property type="entry name" value="IMPDH"/>
    <property type="match status" value="1"/>
</dbReference>
<evidence type="ECO:0000256" key="5">
    <source>
        <dbReference type="HAMAP-Rule" id="MF_02250"/>
    </source>
</evidence>
<dbReference type="GO" id="GO:0003938">
    <property type="term" value="F:IMP dehydrogenase activity"/>
    <property type="evidence" value="ECO:0007669"/>
    <property type="project" value="InterPro"/>
</dbReference>
<keyword evidence="3 5" id="KW-0521">NADP</keyword>
<feature type="binding site" description="in other chain" evidence="7">
    <location>
        <position position="349"/>
    </location>
    <ligand>
        <name>K(+)</name>
        <dbReference type="ChEBI" id="CHEBI:29103"/>
        <note>ligand shared between two tetrameric partners</note>
    </ligand>
</feature>
<dbReference type="Gene3D" id="3.20.20.70">
    <property type="entry name" value="Aldolase class I"/>
    <property type="match status" value="2"/>
</dbReference>
<evidence type="ECO:0000259" key="8">
    <source>
        <dbReference type="Pfam" id="PF00478"/>
    </source>
</evidence>
<evidence type="ECO:0000256" key="7">
    <source>
        <dbReference type="PIRSR" id="PIRSR000130-4"/>
    </source>
</evidence>
<sequence length="525" mass="53605">MSQTQPRRRGPGYAVPMDFIGAQPTLDLTYSDVFLVPRRSAVGSRLAVDLAPTDGTPATVPLVSANMNSVTGPRLAAVLARRGGLGVLPQDMSETGLIDAIAWVKAQPVGFDTPIVLGPEQTAADALRQVPAAEGQVVVVVEGGSAYAGALPGGSEPGQTFPAERVLGVLAATRLAELPGDAKLGDLATGRVPVLELGELGSAASEPRAMFDAVDAALTGSGDTGAEAVIIAEQGRVRGTLSRRSALRASIYRPAVDGGGRLAVAVAVGINGDPAARAKALAAAGADVLVVDTAHGHQDGMIRALREISALGLGLPIVAGNIVTADGVVDLVGAGATILKVGVGPGAMCTTRMMTAVGRPQFSAVLETAQAARELGAHVWADGGVRYPRDVALALAAGAGSVMIGSWFAGTAESPGELLADASGRQYKESWGMASTKAVQGRFSKLDAFERARKELFAEGISSSKIYLDPQRPSVEDLVDMITSGVRSSFTYAGAASLADFHVNARVGLQSAAGYEEGKALPVSW</sequence>
<dbReference type="STRING" id="55969.SD72_04305"/>
<dbReference type="InterPro" id="IPR050139">
    <property type="entry name" value="GMP_reductase"/>
</dbReference>
<name>A0A542Y2A4_9MICO</name>
<feature type="binding site" evidence="5">
    <location>
        <begin position="342"/>
        <end position="344"/>
    </location>
    <ligand>
        <name>NADP(+)</name>
        <dbReference type="ChEBI" id="CHEBI:58349"/>
    </ligand>
</feature>
<organism evidence="9 10">
    <name type="scientific">Leucobacter komagatae</name>
    <dbReference type="NCBI Taxonomy" id="55969"/>
    <lineage>
        <taxon>Bacteria</taxon>
        <taxon>Bacillati</taxon>
        <taxon>Actinomycetota</taxon>
        <taxon>Actinomycetes</taxon>
        <taxon>Micrococcales</taxon>
        <taxon>Microbacteriaceae</taxon>
        <taxon>Leucobacter</taxon>
    </lineage>
</organism>
<reference evidence="9 10" key="1">
    <citation type="submission" date="2019-06" db="EMBL/GenBank/DDBJ databases">
        <title>Sequencing the genomes of 1000 actinobacteria strains.</title>
        <authorList>
            <person name="Klenk H.-P."/>
        </authorList>
    </citation>
    <scope>NUCLEOTIDE SEQUENCE [LARGE SCALE GENOMIC DNA]</scope>
    <source>
        <strain evidence="9 10">DSM 8803</strain>
    </source>
</reference>
<evidence type="ECO:0000313" key="9">
    <source>
        <dbReference type="EMBL" id="TQL42212.1"/>
    </source>
</evidence>
<comment type="similarity">
    <text evidence="5">Belongs to the IMPDH/GMPR family. GuaB1 subfamily.</text>
</comment>
<feature type="binding site" evidence="6">
    <location>
        <begin position="342"/>
        <end position="344"/>
    </location>
    <ligand>
        <name>NAD(+)</name>
        <dbReference type="ChEBI" id="CHEBI:57540"/>
    </ligand>
</feature>
<protein>
    <recommendedName>
        <fullName evidence="5">GMP reductase</fullName>
        <ecNumber evidence="5">1.7.1.7</ecNumber>
    </recommendedName>
    <alternativeName>
        <fullName evidence="5">Guanosine 5'-monophosphate reductase</fullName>
        <shortName evidence="5">GMPR</shortName>
    </alternativeName>
</protein>
<dbReference type="InterPro" id="IPR005990">
    <property type="entry name" value="IMP_DH"/>
</dbReference>
<keyword evidence="10" id="KW-1185">Reference proteome</keyword>